<gene>
    <name evidence="6" type="ORF">SRCM100623_02806</name>
</gene>
<dbReference type="AlphaFoldDB" id="A0A1A0CDZ5"/>
<evidence type="ECO:0000259" key="5">
    <source>
        <dbReference type="Pfam" id="PF04586"/>
    </source>
</evidence>
<dbReference type="PATRIC" id="fig|438.15.peg.3099"/>
<dbReference type="Pfam" id="PF04586">
    <property type="entry name" value="Peptidase_S78"/>
    <property type="match status" value="1"/>
</dbReference>
<evidence type="ECO:0000313" key="7">
    <source>
        <dbReference type="Proteomes" id="UP000093796"/>
    </source>
</evidence>
<protein>
    <submittedName>
        <fullName evidence="6">Putative prohead protease</fullName>
    </submittedName>
</protein>
<keyword evidence="3" id="KW-0378">Hydrolase</keyword>
<accession>A0A1A0CDZ5</accession>
<dbReference type="InterPro" id="IPR054613">
    <property type="entry name" value="Peptidase_S78_dom"/>
</dbReference>
<sequence>MIDGMEVCAVPFEYKAIAGADGQTGHVEGYGAVFGNTDSHGDVILPGAFAKSIAERKAQGRVLPMHVMHGFFGGDGVPAGVWNDVAEDSKGLHVKGKISGTNTDAGKLLYERVKDGALGGLSIGFSIPKDGAVKMTQPTGPRRQIKQANLYEVSLVDDPSNAQARVTDLKRRWGDAFKSTVQPTVAVQALEAAMGIYQKSLKGNDAPTAQERQQLLEHLQDAYEALTGQRMPEGMKQALQDGKIPMLPELKSVTAGLMAAVRGEDTPKPGSSLVPPGLSGFRL</sequence>
<evidence type="ECO:0000256" key="2">
    <source>
        <dbReference type="ARBA" id="ARBA00022670"/>
    </source>
</evidence>
<dbReference type="Proteomes" id="UP000093796">
    <property type="component" value="Unassembled WGS sequence"/>
</dbReference>
<dbReference type="RefSeq" id="WP_064776475.1">
    <property type="nucleotide sequence ID" value="NZ_LYUD01000156.1"/>
</dbReference>
<feature type="domain" description="Prohead serine protease" evidence="5">
    <location>
        <begin position="20"/>
        <end position="169"/>
    </location>
</feature>
<dbReference type="GO" id="GO:0006508">
    <property type="term" value="P:proteolysis"/>
    <property type="evidence" value="ECO:0007669"/>
    <property type="project" value="UniProtKB-KW"/>
</dbReference>
<proteinExistence type="predicted"/>
<feature type="region of interest" description="Disordered" evidence="4">
    <location>
        <begin position="262"/>
        <end position="283"/>
    </location>
</feature>
<comment type="caution">
    <text evidence="6">The sequence shown here is derived from an EMBL/GenBank/DDBJ whole genome shotgun (WGS) entry which is preliminary data.</text>
</comment>
<name>A0A1A0CDZ5_ACEPA</name>
<evidence type="ECO:0000256" key="4">
    <source>
        <dbReference type="SAM" id="MobiDB-lite"/>
    </source>
</evidence>
<evidence type="ECO:0000256" key="3">
    <source>
        <dbReference type="ARBA" id="ARBA00022801"/>
    </source>
</evidence>
<organism evidence="6 7">
    <name type="scientific">Acetobacter pasteurianus</name>
    <name type="common">Acetobacter turbidans</name>
    <dbReference type="NCBI Taxonomy" id="438"/>
    <lineage>
        <taxon>Bacteria</taxon>
        <taxon>Pseudomonadati</taxon>
        <taxon>Pseudomonadota</taxon>
        <taxon>Alphaproteobacteria</taxon>
        <taxon>Acetobacterales</taxon>
        <taxon>Acetobacteraceae</taxon>
        <taxon>Acetobacter</taxon>
    </lineage>
</organism>
<dbReference type="EMBL" id="LYUD01000156">
    <property type="protein sequence ID" value="OAZ61303.1"/>
    <property type="molecule type" value="Genomic_DNA"/>
</dbReference>
<evidence type="ECO:0000256" key="1">
    <source>
        <dbReference type="ARBA" id="ARBA00022612"/>
    </source>
</evidence>
<dbReference type="OrthoDB" id="9804926at2"/>
<dbReference type="GO" id="GO:0008233">
    <property type="term" value="F:peptidase activity"/>
    <property type="evidence" value="ECO:0007669"/>
    <property type="project" value="UniProtKB-KW"/>
</dbReference>
<keyword evidence="1" id="KW-1188">Viral release from host cell</keyword>
<reference evidence="6 7" key="1">
    <citation type="submission" date="2016-05" db="EMBL/GenBank/DDBJ databases">
        <title>Genome sequencing of Acetobacter pasteurianus strain SRCM100623.</title>
        <authorList>
            <person name="Song Y.R."/>
        </authorList>
    </citation>
    <scope>NUCLEOTIDE SEQUENCE [LARGE SCALE GENOMIC DNA]</scope>
    <source>
        <strain evidence="6 7">SRCM100623</strain>
    </source>
</reference>
<evidence type="ECO:0000313" key="6">
    <source>
        <dbReference type="EMBL" id="OAZ61303.1"/>
    </source>
</evidence>
<dbReference type="InterPro" id="IPR006433">
    <property type="entry name" value="Prohead_protease"/>
</dbReference>
<dbReference type="NCBIfam" id="TIGR01543">
    <property type="entry name" value="proheadase_HK97"/>
    <property type="match status" value="1"/>
</dbReference>
<keyword evidence="2 6" id="KW-0645">Protease</keyword>